<dbReference type="InterPro" id="IPR051677">
    <property type="entry name" value="AfsR-DnrI-RedD_regulator"/>
</dbReference>
<keyword evidence="4 7" id="KW-0238">DNA-binding</keyword>
<name>A0ABY4Z8T6_9ACTN</name>
<evidence type="ECO:0000313" key="11">
    <source>
        <dbReference type="Proteomes" id="UP001056374"/>
    </source>
</evidence>
<dbReference type="InterPro" id="IPR011990">
    <property type="entry name" value="TPR-like_helical_dom_sf"/>
</dbReference>
<comment type="similarity">
    <text evidence="1">Belongs to the AfsR/DnrI/RedD regulatory family.</text>
</comment>
<evidence type="ECO:0000256" key="4">
    <source>
        <dbReference type="ARBA" id="ARBA00023125"/>
    </source>
</evidence>
<evidence type="ECO:0000313" key="10">
    <source>
        <dbReference type="EMBL" id="USQ85468.1"/>
    </source>
</evidence>
<keyword evidence="3" id="KW-0805">Transcription regulation</keyword>
<proteinExistence type="inferred from homology"/>
<dbReference type="InterPro" id="IPR036388">
    <property type="entry name" value="WH-like_DNA-bd_sf"/>
</dbReference>
<dbReference type="SUPFAM" id="SSF48452">
    <property type="entry name" value="TPR-like"/>
    <property type="match status" value="2"/>
</dbReference>
<dbReference type="PANTHER" id="PTHR35807:SF1">
    <property type="entry name" value="TRANSCRIPTIONAL REGULATOR REDD"/>
    <property type="match status" value="1"/>
</dbReference>
<dbReference type="PROSITE" id="PS50005">
    <property type="entry name" value="TPR"/>
    <property type="match status" value="1"/>
</dbReference>
<feature type="compositionally biased region" description="Polar residues" evidence="8">
    <location>
        <begin position="330"/>
        <end position="349"/>
    </location>
</feature>
<dbReference type="Pfam" id="PF13424">
    <property type="entry name" value="TPR_12"/>
    <property type="match status" value="2"/>
</dbReference>
<evidence type="ECO:0000256" key="7">
    <source>
        <dbReference type="PROSITE-ProRule" id="PRU01091"/>
    </source>
</evidence>
<feature type="compositionally biased region" description="Low complexity" evidence="8">
    <location>
        <begin position="267"/>
        <end position="277"/>
    </location>
</feature>
<reference evidence="10" key="1">
    <citation type="submission" date="2022-06" db="EMBL/GenBank/DDBJ databases">
        <title>Complete genome sequence of soil microorganisms Streptomyces sp. Qhu-M197 isolated from Alpine meadows habitats on the Tibetan Plateau.</title>
        <authorList>
            <person name="Zhang B."/>
            <person name="Xiang X."/>
            <person name="Fan J."/>
        </authorList>
    </citation>
    <scope>NUCLEOTIDE SEQUENCE</scope>
    <source>
        <strain evidence="10">Qhu-M197</strain>
    </source>
</reference>
<dbReference type="InterPro" id="IPR001867">
    <property type="entry name" value="OmpR/PhoB-type_DNA-bd"/>
</dbReference>
<evidence type="ECO:0000256" key="5">
    <source>
        <dbReference type="ARBA" id="ARBA00023163"/>
    </source>
</evidence>
<evidence type="ECO:0000256" key="8">
    <source>
        <dbReference type="SAM" id="MobiDB-lite"/>
    </source>
</evidence>
<dbReference type="InterPro" id="IPR005158">
    <property type="entry name" value="BTAD"/>
</dbReference>
<dbReference type="InterPro" id="IPR016032">
    <property type="entry name" value="Sig_transdc_resp-reg_C-effctor"/>
</dbReference>
<dbReference type="Pfam" id="PF13374">
    <property type="entry name" value="TPR_10"/>
    <property type="match status" value="1"/>
</dbReference>
<evidence type="ECO:0000256" key="3">
    <source>
        <dbReference type="ARBA" id="ARBA00023015"/>
    </source>
</evidence>
<dbReference type="Gene3D" id="1.25.40.10">
    <property type="entry name" value="Tetratricopeptide repeat domain"/>
    <property type="match status" value="2"/>
</dbReference>
<evidence type="ECO:0000256" key="2">
    <source>
        <dbReference type="ARBA" id="ARBA00023012"/>
    </source>
</evidence>
<keyword evidence="6" id="KW-0802">TPR repeat</keyword>
<keyword evidence="11" id="KW-1185">Reference proteome</keyword>
<feature type="repeat" description="TPR" evidence="6">
    <location>
        <begin position="957"/>
        <end position="990"/>
    </location>
</feature>
<dbReference type="Gene3D" id="1.10.10.10">
    <property type="entry name" value="Winged helix-like DNA-binding domain superfamily/Winged helix DNA-binding domain"/>
    <property type="match status" value="1"/>
</dbReference>
<dbReference type="PROSITE" id="PS51755">
    <property type="entry name" value="OMPR_PHOB"/>
    <property type="match status" value="1"/>
</dbReference>
<dbReference type="InterPro" id="IPR019734">
    <property type="entry name" value="TPR_rpt"/>
</dbReference>
<gene>
    <name evidence="10" type="ORF">NFX46_17790</name>
</gene>
<dbReference type="SMART" id="SM00862">
    <property type="entry name" value="Trans_reg_C"/>
    <property type="match status" value="1"/>
</dbReference>
<evidence type="ECO:0000259" key="9">
    <source>
        <dbReference type="PROSITE" id="PS51755"/>
    </source>
</evidence>
<dbReference type="SMART" id="SM00028">
    <property type="entry name" value="TPR"/>
    <property type="match status" value="5"/>
</dbReference>
<dbReference type="SUPFAM" id="SSF52540">
    <property type="entry name" value="P-loop containing nucleoside triphosphate hydrolases"/>
    <property type="match status" value="1"/>
</dbReference>
<dbReference type="PRINTS" id="PR00364">
    <property type="entry name" value="DISEASERSIST"/>
</dbReference>
<feature type="compositionally biased region" description="Basic and acidic residues" evidence="8">
    <location>
        <begin position="280"/>
        <end position="290"/>
    </location>
</feature>
<dbReference type="PANTHER" id="PTHR35807">
    <property type="entry name" value="TRANSCRIPTIONAL REGULATOR REDD-RELATED"/>
    <property type="match status" value="1"/>
</dbReference>
<feature type="DNA-binding region" description="OmpR/PhoB-type" evidence="7">
    <location>
        <begin position="1"/>
        <end position="105"/>
    </location>
</feature>
<dbReference type="SUPFAM" id="SSF46894">
    <property type="entry name" value="C-terminal effector domain of the bipartite response regulators"/>
    <property type="match status" value="1"/>
</dbReference>
<evidence type="ECO:0000256" key="1">
    <source>
        <dbReference type="ARBA" id="ARBA00005820"/>
    </source>
</evidence>
<accession>A0ABY4Z8T6</accession>
<sequence length="1084" mass="116956">MQNEFDFGMLGPLVVRRAGAVLDPGRRKQRLLLVRLLLADGRAVAAQTLCEELWSEQPGRAPGGAMASLHAHVSKVRAVLEPPHLRGRGTFEVLVTKPGGYALRVPSECRDTVRFERAVALAQRLLEQGRPSDVVREAERALGMWRGAALADAAHHLFAAHEAARLEELRQTTREIRATAMLLDGRIPQAVAAAQELTAQHPLRETGWDLLLHALYLAGRHPEALERYADLRRHLADELGLEPSPRLHALHEGILRHDLPPLPLPLPGKAMAAGPAADTGDSRDPRRPEGGEAGEDQPEVTEAPDGTAPLGTHPVVAVPGATSCEPTGDATHSGTSCEPTADPTRSGTPAGSVDPSDAHDDPAAGGAMSGSPRVARPAQLPGDLAVFAGRAAEGAWLSAARGAPGRPGPAGAPVVVICGAPGVGKTTFAVHHAHHIASSFPDGQLFVNLCGFHPHAPAVEPGDALHGFLTALGVPAPHIPEDTTARSTLFRSLLADRRVLVVLDNARDEQQVRPLLPAGTGCLTLVTSRNQLPGLIATDAARPLSLPLPSRSEAHETLARRLGPERLAAEPAAAAEIIRLCGRLPLALAVVAARAELDPAFPLQAIADDLRDAHGGLDAFTGFDTATDVRTVFSWSYRSLDEPAARLFRLLALHPGPHITAPAAAGLAGLPLPRTRRLLARLTRSCLVEQPLPGRFTLHDLLRVYATELTQTHDDADERHRATLRVLDHYMFTAYEANRLFRQDSLPQLDLGSPNPGVTPEDLTTAEQANRWLTAEHRVLSALLHTAVSQELDRHVTGLAWSLKEHLNRQEYWPEAIAALGPALEVARRRGDRLEEGRCLRHIGSIHGYLGHQEQALRHLRHATTLLEELDAVAEQARAHYGTACALYLFGRIPEAVASSERGLALSRATGDELWTAECLNELAWFYSNLGQLEKSLVHSEEALALFARLDAPWQQAQSWDCLGYTLRMLGRYEESVATYRRAMEAFEELGDHRNAVGALMRLGDTRLAMGDREAARSHWVRALGSAEQRALSYSAQEVRDRLAALDTDADPAPTAPERAVGSHRLPSPTSGDPARRLPAPTRG</sequence>
<organism evidence="10 11">
    <name type="scientific">Streptomyces phaeoluteigriseus</name>
    <dbReference type="NCBI Taxonomy" id="114686"/>
    <lineage>
        <taxon>Bacteria</taxon>
        <taxon>Bacillati</taxon>
        <taxon>Actinomycetota</taxon>
        <taxon>Actinomycetes</taxon>
        <taxon>Kitasatosporales</taxon>
        <taxon>Streptomycetaceae</taxon>
        <taxon>Streptomyces</taxon>
        <taxon>Streptomyces aurantiacus group</taxon>
    </lineage>
</organism>
<protein>
    <submittedName>
        <fullName evidence="10">Tetratricopeptide repeat protein</fullName>
    </submittedName>
</protein>
<dbReference type="Pfam" id="PF03704">
    <property type="entry name" value="BTAD"/>
    <property type="match status" value="1"/>
</dbReference>
<dbReference type="RefSeq" id="WP_252550535.1">
    <property type="nucleotide sequence ID" value="NZ_CP099468.1"/>
</dbReference>
<keyword evidence="2" id="KW-0902">Two-component regulatory system</keyword>
<dbReference type="Proteomes" id="UP001056374">
    <property type="component" value="Chromosome"/>
</dbReference>
<dbReference type="EMBL" id="CP099468">
    <property type="protein sequence ID" value="USQ85468.1"/>
    <property type="molecule type" value="Genomic_DNA"/>
</dbReference>
<dbReference type="CDD" id="cd15831">
    <property type="entry name" value="BTAD"/>
    <property type="match status" value="1"/>
</dbReference>
<evidence type="ECO:0000256" key="6">
    <source>
        <dbReference type="PROSITE-ProRule" id="PRU00339"/>
    </source>
</evidence>
<feature type="region of interest" description="Disordered" evidence="8">
    <location>
        <begin position="261"/>
        <end position="377"/>
    </location>
</feature>
<keyword evidence="5" id="KW-0804">Transcription</keyword>
<dbReference type="InterPro" id="IPR027417">
    <property type="entry name" value="P-loop_NTPase"/>
</dbReference>
<dbReference type="SMART" id="SM01043">
    <property type="entry name" value="BTAD"/>
    <property type="match status" value="1"/>
</dbReference>
<feature type="domain" description="OmpR/PhoB-type" evidence="9">
    <location>
        <begin position="1"/>
        <end position="105"/>
    </location>
</feature>
<feature type="region of interest" description="Disordered" evidence="8">
    <location>
        <begin position="1043"/>
        <end position="1084"/>
    </location>
</feature>
<dbReference type="Gene3D" id="3.40.50.300">
    <property type="entry name" value="P-loop containing nucleotide triphosphate hydrolases"/>
    <property type="match status" value="1"/>
</dbReference>